<dbReference type="InterPro" id="IPR016813">
    <property type="entry name" value="NADH_Ub_cplx-1_21kDa"/>
</dbReference>
<evidence type="ECO:0000313" key="2">
    <source>
        <dbReference type="EMBL" id="PGH04760.1"/>
    </source>
</evidence>
<dbReference type="PANTHER" id="PTHR37325">
    <property type="entry name" value="OXIDOREDUCTASE 21 KDA SUBUNIT, PUTATIVE (AFU_ORTHOLOGUE AFUA_4G05910)-RELATED"/>
    <property type="match status" value="1"/>
</dbReference>
<organism evidence="2 3">
    <name type="scientific">Helicocarpus griseus UAMH5409</name>
    <dbReference type="NCBI Taxonomy" id="1447875"/>
    <lineage>
        <taxon>Eukaryota</taxon>
        <taxon>Fungi</taxon>
        <taxon>Dikarya</taxon>
        <taxon>Ascomycota</taxon>
        <taxon>Pezizomycotina</taxon>
        <taxon>Eurotiomycetes</taxon>
        <taxon>Eurotiomycetidae</taxon>
        <taxon>Onygenales</taxon>
        <taxon>Ajellomycetaceae</taxon>
        <taxon>Helicocarpus</taxon>
    </lineage>
</organism>
<dbReference type="CDD" id="cd22849">
    <property type="entry name" value="NuzM"/>
    <property type="match status" value="1"/>
</dbReference>
<keyword evidence="3" id="KW-1185">Reference proteome</keyword>
<sequence>MRPTQLLRAAKSANVIPVHKKYTLQSTGIWEVFRRILSVDPNRSNGVPLNPQYRNPPPGALEPQTYDDPVTIPAGDIADNPYWKRDTRRNYARPSVLKQADVVGLLTVGSEASPKENVLQIGEAGTKQLVEVEQQGEERGLAALFEKEKNVTADLMGPQGLPPMPPNLNTASRYEMGPDQAYPSQ</sequence>
<dbReference type="OrthoDB" id="2093493at2759"/>
<dbReference type="PANTHER" id="PTHR37325:SF1">
    <property type="entry name" value="OXIDOREDUCTASE 21 KDA SUBUNIT, PUTATIVE (AFU_ORTHOLOGUE AFUA_4G05910)-RELATED"/>
    <property type="match status" value="1"/>
</dbReference>
<dbReference type="Proteomes" id="UP000223968">
    <property type="component" value="Unassembled WGS sequence"/>
</dbReference>
<name>A0A2B7X7B3_9EURO</name>
<reference evidence="2 3" key="1">
    <citation type="submission" date="2017-10" db="EMBL/GenBank/DDBJ databases">
        <title>Comparative genomics in systemic dimorphic fungi from Ajellomycetaceae.</title>
        <authorList>
            <person name="Munoz J.F."/>
            <person name="Mcewen J.G."/>
            <person name="Clay O.K."/>
            <person name="Cuomo C.A."/>
        </authorList>
    </citation>
    <scope>NUCLEOTIDE SEQUENCE [LARGE SCALE GENOMIC DNA]</scope>
    <source>
        <strain evidence="2 3">UAMH5409</strain>
    </source>
</reference>
<dbReference type="EMBL" id="PDNB01000132">
    <property type="protein sequence ID" value="PGH04760.1"/>
    <property type="molecule type" value="Genomic_DNA"/>
</dbReference>
<feature type="region of interest" description="Disordered" evidence="1">
    <location>
        <begin position="154"/>
        <end position="185"/>
    </location>
</feature>
<accession>A0A2B7X7B3</accession>
<dbReference type="STRING" id="1447875.A0A2B7X7B3"/>
<evidence type="ECO:0000256" key="1">
    <source>
        <dbReference type="SAM" id="MobiDB-lite"/>
    </source>
</evidence>
<dbReference type="PIRSF" id="PIRSF022976">
    <property type="entry name" value="NADH_Oxi_21kDa"/>
    <property type="match status" value="1"/>
</dbReference>
<dbReference type="AlphaFoldDB" id="A0A2B7X7B3"/>
<evidence type="ECO:0008006" key="4">
    <source>
        <dbReference type="Google" id="ProtNLM"/>
    </source>
</evidence>
<evidence type="ECO:0000313" key="3">
    <source>
        <dbReference type="Proteomes" id="UP000223968"/>
    </source>
</evidence>
<comment type="caution">
    <text evidence="2">The sequence shown here is derived from an EMBL/GenBank/DDBJ whole genome shotgun (WGS) entry which is preliminary data.</text>
</comment>
<proteinExistence type="predicted"/>
<gene>
    <name evidence="2" type="ORF">AJ79_06981</name>
</gene>
<protein>
    <recommendedName>
        <fullName evidence="4">NADH-ubiquinone oxidoreductase 21.3 kDa subunit</fullName>
    </recommendedName>
</protein>